<dbReference type="Proteomes" id="UP000253740">
    <property type="component" value="Unassembled WGS sequence"/>
</dbReference>
<reference evidence="2" key="2">
    <citation type="submission" date="2015-08" db="EMBL/GenBank/DDBJ databases">
        <title>Complete DNA Sequence of Pseudomonas syringae pv. actinidiae, the Causal Agent of Kiwifruit Canker Disease.</title>
        <authorList>
            <person name="Rikkerink E.H.A."/>
            <person name="Fineran P.C."/>
        </authorList>
    </citation>
    <scope>NUCLEOTIDE SEQUENCE</scope>
    <source>
        <strain evidence="2">SkMP5</strain>
    </source>
</reference>
<dbReference type="RefSeq" id="WP_062537691.1">
    <property type="nucleotide sequence ID" value="NZ_DF970243.1"/>
</dbReference>
<evidence type="ECO:0000313" key="2">
    <source>
        <dbReference type="EMBL" id="GAP67138.1"/>
    </source>
</evidence>
<dbReference type="AlphaFoldDB" id="A0A0K8QQI3"/>
<dbReference type="EMBL" id="DF970243">
    <property type="protein sequence ID" value="GAP67138.1"/>
    <property type="molecule type" value="Genomic_DNA"/>
</dbReference>
<proteinExistence type="predicted"/>
<dbReference type="InterPro" id="IPR034756">
    <property type="entry name" value="T2SSM_b"/>
</dbReference>
<reference evidence="1" key="1">
    <citation type="submission" date="2015-03" db="EMBL/GenBank/DDBJ databases">
        <title>Draft genome sequence of Mizugakiibacter sediminis skMP5.</title>
        <authorList>
            <person name="Watanabe T."/>
            <person name="Kojima H."/>
            <person name="Fukui M."/>
        </authorList>
    </citation>
    <scope>NUCLEOTIDE SEQUENCE</scope>
    <source>
        <strain evidence="1">SkMP5</strain>
    </source>
</reference>
<evidence type="ECO:0000313" key="1">
    <source>
        <dbReference type="EMBL" id="GAN45826.1"/>
    </source>
</evidence>
<evidence type="ECO:0000313" key="3">
    <source>
        <dbReference type="Proteomes" id="UP000253740"/>
    </source>
</evidence>
<dbReference type="EMBL" id="DF952399">
    <property type="protein sequence ID" value="GAN45826.1"/>
    <property type="molecule type" value="Genomic_DNA"/>
</dbReference>
<gene>
    <name evidence="1" type="ORF">MBSD_2392</name>
    <name evidence="2" type="ORF">MBSD_n2454</name>
</gene>
<dbReference type="NCBIfam" id="NF040576">
    <property type="entry name" value="T2SS_GspM_XpsM"/>
    <property type="match status" value="1"/>
</dbReference>
<dbReference type="HOGENOM" id="CLU_088948_1_0_6"/>
<dbReference type="OrthoDB" id="5767259at2"/>
<accession>A0A0K8QQI3</accession>
<name>A0A0K8QQI3_9GAMM</name>
<dbReference type="STRING" id="1475481.GCA_000953855_02503"/>
<sequence>MRPLRPAESRALALLLALLALALVYLAAVHWWFVAPQLRIAGEMRDLREQQARYAGIIAQRDAVQARLNAMQRGQREDRAFLPEADPNAAAAALMQRAMDAVQRHAREGLGCDMPQKMPVSRDHGDEPYRRVSVSITLRCGTQPLTGILYDLETGMPYLFVDELSAYRPPVAGGGDAAPPRLEVQFVLSGYIRQPAAGATP</sequence>
<protein>
    <submittedName>
        <fullName evidence="2">General secretion pathway protein GspM</fullName>
    </submittedName>
    <submittedName>
        <fullName evidence="1">General secretion pathway protein M</fullName>
    </submittedName>
</protein>
<dbReference type="Pfam" id="PF10741">
    <property type="entry name" value="T2SSM_b"/>
    <property type="match status" value="1"/>
</dbReference>
<organism evidence="2">
    <name type="scientific">Mizugakiibacter sediminis</name>
    <dbReference type="NCBI Taxonomy" id="1475481"/>
    <lineage>
        <taxon>Bacteria</taxon>
        <taxon>Pseudomonadati</taxon>
        <taxon>Pseudomonadota</taxon>
        <taxon>Gammaproteobacteria</taxon>
        <taxon>Lysobacterales</taxon>
        <taxon>Rhodanobacteraceae</taxon>
        <taxon>Mizugakiibacter</taxon>
    </lineage>
</organism>
<keyword evidence="3" id="KW-1185">Reference proteome</keyword>